<dbReference type="GeneID" id="59336241"/>
<comment type="caution">
    <text evidence="2">The sequence shown here is derived from an EMBL/GenBank/DDBJ whole genome shotgun (WGS) entry which is preliminary data.</text>
</comment>
<evidence type="ECO:0000313" key="2">
    <source>
        <dbReference type="EMBL" id="KAF6228116.1"/>
    </source>
</evidence>
<dbReference type="RefSeq" id="XP_037156050.1">
    <property type="nucleotide sequence ID" value="XM_037298714.1"/>
</dbReference>
<keyword evidence="3" id="KW-1185">Reference proteome</keyword>
<proteinExistence type="predicted"/>
<feature type="region of interest" description="Disordered" evidence="1">
    <location>
        <begin position="204"/>
        <end position="246"/>
    </location>
</feature>
<evidence type="ECO:0000256" key="1">
    <source>
        <dbReference type="SAM" id="MobiDB-lite"/>
    </source>
</evidence>
<name>A0A8H6CRQ9_9LECA</name>
<reference evidence="2 3" key="1">
    <citation type="journal article" date="2020" name="Genomics">
        <title>Complete, high-quality genomes from long-read metagenomic sequencing of two wolf lichen thalli reveals enigmatic genome architecture.</title>
        <authorList>
            <person name="McKenzie S.K."/>
            <person name="Walston R.F."/>
            <person name="Allen J.L."/>
        </authorList>
    </citation>
    <scope>NUCLEOTIDE SEQUENCE [LARGE SCALE GENOMIC DNA]</scope>
    <source>
        <strain evidence="2">WasteWater1</strain>
    </source>
</reference>
<organism evidence="2 3">
    <name type="scientific">Letharia lupina</name>
    <dbReference type="NCBI Taxonomy" id="560253"/>
    <lineage>
        <taxon>Eukaryota</taxon>
        <taxon>Fungi</taxon>
        <taxon>Dikarya</taxon>
        <taxon>Ascomycota</taxon>
        <taxon>Pezizomycotina</taxon>
        <taxon>Lecanoromycetes</taxon>
        <taxon>OSLEUM clade</taxon>
        <taxon>Lecanoromycetidae</taxon>
        <taxon>Lecanorales</taxon>
        <taxon>Lecanorineae</taxon>
        <taxon>Parmeliaceae</taxon>
        <taxon>Letharia</taxon>
    </lineage>
</organism>
<evidence type="ECO:0000313" key="3">
    <source>
        <dbReference type="Proteomes" id="UP000593566"/>
    </source>
</evidence>
<accession>A0A8H6CRQ9</accession>
<sequence>MTRSTSLLYQHFTYNPQNARHGYSWNSVGGSQIISIGGVDSNSNITGAAPPEMIRSPFDSIPDPFAQGLAIFDVTTLSFANQYTAGATVRAAGSVEAILRTITTNSLSHFCGRRNSRNSFQWAKPTTASEIAKEPHGADLNVLEMHEDARPIELTYLALQELNEQSLQEMEQPGPLVELHAHKPSEMQLNKDYRGNGRLQARDSAVVKPVRNGNQDQSIGLGSVRGFGSATSPGSGGDQSSPHERVPERHAYSNDVIFSSPLVIISPEYNDVRLSRMYDPYEVREAKVPARLFLEAFAAVQLNCFERLLAGTESSG</sequence>
<dbReference type="Proteomes" id="UP000593566">
    <property type="component" value="Unassembled WGS sequence"/>
</dbReference>
<dbReference type="EMBL" id="JACCJB010000004">
    <property type="protein sequence ID" value="KAF6228116.1"/>
    <property type="molecule type" value="Genomic_DNA"/>
</dbReference>
<gene>
    <name evidence="2" type="ORF">HO133_007844</name>
</gene>
<protein>
    <submittedName>
        <fullName evidence="2">Uncharacterized protein</fullName>
    </submittedName>
</protein>
<dbReference type="AlphaFoldDB" id="A0A8H6CRQ9"/>